<dbReference type="Pfam" id="PF00535">
    <property type="entry name" value="Glycos_transf_2"/>
    <property type="match status" value="1"/>
</dbReference>
<dbReference type="AlphaFoldDB" id="A0A157ZJJ8"/>
<comment type="caution">
    <text evidence="2">The sequence shown here is derived from an EMBL/GenBank/DDBJ whole genome shotgun (WGS) entry which is preliminary data.</text>
</comment>
<dbReference type="RefSeq" id="WP_061122819.1">
    <property type="nucleotide sequence ID" value="NZ_FCOF02000003.1"/>
</dbReference>
<dbReference type="Proteomes" id="UP000054870">
    <property type="component" value="Unassembled WGS sequence"/>
</dbReference>
<dbReference type="InterPro" id="IPR029044">
    <property type="entry name" value="Nucleotide-diphossugar_trans"/>
</dbReference>
<reference evidence="2" key="1">
    <citation type="submission" date="2016-01" db="EMBL/GenBank/DDBJ databases">
        <authorList>
            <person name="Peeters C."/>
        </authorList>
    </citation>
    <scope>NUCLEOTIDE SEQUENCE [LARGE SCALE GENOMIC DNA]</scope>
    <source>
        <strain evidence="2">LMG 29318</strain>
    </source>
</reference>
<name>A0A157ZJJ8_9BURK</name>
<dbReference type="GO" id="GO:0016758">
    <property type="term" value="F:hexosyltransferase activity"/>
    <property type="evidence" value="ECO:0007669"/>
    <property type="project" value="UniProtKB-ARBA"/>
</dbReference>
<evidence type="ECO:0000313" key="3">
    <source>
        <dbReference type="Proteomes" id="UP000054870"/>
    </source>
</evidence>
<evidence type="ECO:0000259" key="1">
    <source>
        <dbReference type="Pfam" id="PF00535"/>
    </source>
</evidence>
<gene>
    <name evidence="2" type="ORF">AWB75_00822</name>
</gene>
<proteinExistence type="predicted"/>
<dbReference type="SUPFAM" id="SSF53448">
    <property type="entry name" value="Nucleotide-diphospho-sugar transferases"/>
    <property type="match status" value="1"/>
</dbReference>
<feature type="domain" description="Glycosyltransferase 2-like" evidence="1">
    <location>
        <begin position="16"/>
        <end position="177"/>
    </location>
</feature>
<dbReference type="CDD" id="cd00761">
    <property type="entry name" value="Glyco_tranf_GTA_type"/>
    <property type="match status" value="1"/>
</dbReference>
<evidence type="ECO:0000313" key="2">
    <source>
        <dbReference type="EMBL" id="SAK45683.1"/>
    </source>
</evidence>
<keyword evidence="2" id="KW-0808">Transferase</keyword>
<dbReference type="PANTHER" id="PTHR22916:SF3">
    <property type="entry name" value="UDP-GLCNAC:BETAGAL BETA-1,3-N-ACETYLGLUCOSAMINYLTRANSFERASE-LIKE PROTEIN 1"/>
    <property type="match status" value="1"/>
</dbReference>
<dbReference type="OrthoDB" id="9798249at2"/>
<dbReference type="Gene3D" id="3.90.550.10">
    <property type="entry name" value="Spore Coat Polysaccharide Biosynthesis Protein SpsA, Chain A"/>
    <property type="match status" value="1"/>
</dbReference>
<protein>
    <submittedName>
        <fullName evidence="2">Glycosyl transferase family 2</fullName>
    </submittedName>
</protein>
<accession>A0A157ZJJ8</accession>
<dbReference type="PANTHER" id="PTHR22916">
    <property type="entry name" value="GLYCOSYLTRANSFERASE"/>
    <property type="match status" value="1"/>
</dbReference>
<keyword evidence="3" id="KW-1185">Reference proteome</keyword>
<sequence length="360" mass="40794">MPYESDSLRDTSPLLSIVVAAYNIEGYIEEALESLLSQPHIDAIKIIVVDDGSRDETYAAARAIVERDRGVHIELLQQANAGLSAARNTGLAAVRTPYVGFLDGDDIYLNGFTEAVMPLLAERKWDLVEYNVRIIDDDGRELEQIELVEQGERGGYPMNRETLQQFADKFHSFAWARVYRTDLFDAAPFPVGRHYEDAAVVPSTYLRASTIYRIATPLIGYRRRFGSITQLASLRDVRDLRANGQEALARCEGNEMDDFWLTVFDKTFRRACFVCARVNRASFKEASETLEAMAVDHRETRERIAGRGGREVVALAPFDLNVRADRSIHFLKGLVKKVLRRRLDHHQRERRPGTSNQLSG</sequence>
<dbReference type="InterPro" id="IPR001173">
    <property type="entry name" value="Glyco_trans_2-like"/>
</dbReference>
<dbReference type="EMBL" id="FCOF02000003">
    <property type="protein sequence ID" value="SAK45683.1"/>
    <property type="molecule type" value="Genomic_DNA"/>
</dbReference>
<organism evidence="2 3">
    <name type="scientific">Caballeronia catudaia</name>
    <dbReference type="NCBI Taxonomy" id="1777136"/>
    <lineage>
        <taxon>Bacteria</taxon>
        <taxon>Pseudomonadati</taxon>
        <taxon>Pseudomonadota</taxon>
        <taxon>Betaproteobacteria</taxon>
        <taxon>Burkholderiales</taxon>
        <taxon>Burkholderiaceae</taxon>
        <taxon>Caballeronia</taxon>
    </lineage>
</organism>